<sequence>MDGWAPGAVWNHGTDVVRPSPPRPSAFPSGDTGAVEVRWVSGPSKTRHPEISESGIATNEHKATNVTRTIYQSRPEQTTRPTLPDPRKNFDLQRLNVNEGPADVEELLHPDLACPLHLEASGSCLQPQIWNQVKAQSTPPGSAQTHPILLERACAFCALSLGYICGGVWTSSVAFHQCSTLWHTACFHPKKGAGHRLEAPKGLWKGVSTTPAFWACGTCGRVRT</sequence>
<keyword evidence="3" id="KW-1185">Reference proteome</keyword>
<accession>A0ABP0R6K3</accession>
<dbReference type="EMBL" id="CAXAMN010025583">
    <property type="protein sequence ID" value="CAK9096224.1"/>
    <property type="molecule type" value="Genomic_DNA"/>
</dbReference>
<proteinExistence type="predicted"/>
<protein>
    <submittedName>
        <fullName evidence="2">Uncharacterized protein</fullName>
    </submittedName>
</protein>
<name>A0ABP0R6K3_9DINO</name>
<comment type="caution">
    <text evidence="2">The sequence shown here is derived from an EMBL/GenBank/DDBJ whole genome shotgun (WGS) entry which is preliminary data.</text>
</comment>
<organism evidence="2 3">
    <name type="scientific">Durusdinium trenchii</name>
    <dbReference type="NCBI Taxonomy" id="1381693"/>
    <lineage>
        <taxon>Eukaryota</taxon>
        <taxon>Sar</taxon>
        <taxon>Alveolata</taxon>
        <taxon>Dinophyceae</taxon>
        <taxon>Suessiales</taxon>
        <taxon>Symbiodiniaceae</taxon>
        <taxon>Durusdinium</taxon>
    </lineage>
</organism>
<gene>
    <name evidence="2" type="ORF">CCMP2556_LOCUS45765</name>
</gene>
<evidence type="ECO:0000313" key="2">
    <source>
        <dbReference type="EMBL" id="CAK9096224.1"/>
    </source>
</evidence>
<dbReference type="Proteomes" id="UP001642484">
    <property type="component" value="Unassembled WGS sequence"/>
</dbReference>
<reference evidence="2 3" key="1">
    <citation type="submission" date="2024-02" db="EMBL/GenBank/DDBJ databases">
        <authorList>
            <person name="Chen Y."/>
            <person name="Shah S."/>
            <person name="Dougan E. K."/>
            <person name="Thang M."/>
            <person name="Chan C."/>
        </authorList>
    </citation>
    <scope>NUCLEOTIDE SEQUENCE [LARGE SCALE GENOMIC DNA]</scope>
</reference>
<feature type="region of interest" description="Disordered" evidence="1">
    <location>
        <begin position="1"/>
        <end position="33"/>
    </location>
</feature>
<evidence type="ECO:0000313" key="3">
    <source>
        <dbReference type="Proteomes" id="UP001642484"/>
    </source>
</evidence>
<evidence type="ECO:0000256" key="1">
    <source>
        <dbReference type="SAM" id="MobiDB-lite"/>
    </source>
</evidence>